<evidence type="ECO:0000313" key="1">
    <source>
        <dbReference type="EMBL" id="GBP66446.1"/>
    </source>
</evidence>
<dbReference type="Proteomes" id="UP000299102">
    <property type="component" value="Unassembled WGS sequence"/>
</dbReference>
<comment type="caution">
    <text evidence="1">The sequence shown here is derived from an EMBL/GenBank/DDBJ whole genome shotgun (WGS) entry which is preliminary data.</text>
</comment>
<accession>A0A4C1XR74</accession>
<keyword evidence="2" id="KW-1185">Reference proteome</keyword>
<dbReference type="AlphaFoldDB" id="A0A4C1XR74"/>
<gene>
    <name evidence="1" type="ORF">EVAR_88780_1</name>
</gene>
<sequence>MNPWAKMELALRIELKTEPGARPRSESLHAGEALTRASAGGAGALTRQATDETGIFKRMGRTPVDLPINFPLGPPYKGYANLRYPTILISKRLPQCMCIKIRTARRNHLDRVEFSRELCRNNHNRVSAESFRHASSTFRPFIIDADRAPPAGRDRRYKRRCDFRNDGTIVEY</sequence>
<organism evidence="1 2">
    <name type="scientific">Eumeta variegata</name>
    <name type="common">Bagworm moth</name>
    <name type="synonym">Eumeta japonica</name>
    <dbReference type="NCBI Taxonomy" id="151549"/>
    <lineage>
        <taxon>Eukaryota</taxon>
        <taxon>Metazoa</taxon>
        <taxon>Ecdysozoa</taxon>
        <taxon>Arthropoda</taxon>
        <taxon>Hexapoda</taxon>
        <taxon>Insecta</taxon>
        <taxon>Pterygota</taxon>
        <taxon>Neoptera</taxon>
        <taxon>Endopterygota</taxon>
        <taxon>Lepidoptera</taxon>
        <taxon>Glossata</taxon>
        <taxon>Ditrysia</taxon>
        <taxon>Tineoidea</taxon>
        <taxon>Psychidae</taxon>
        <taxon>Oiketicinae</taxon>
        <taxon>Eumeta</taxon>
    </lineage>
</organism>
<protein>
    <submittedName>
        <fullName evidence="1">Uncharacterized protein</fullName>
    </submittedName>
</protein>
<evidence type="ECO:0000313" key="2">
    <source>
        <dbReference type="Proteomes" id="UP000299102"/>
    </source>
</evidence>
<reference evidence="1 2" key="1">
    <citation type="journal article" date="2019" name="Commun. Biol.">
        <title>The bagworm genome reveals a unique fibroin gene that provides high tensile strength.</title>
        <authorList>
            <person name="Kono N."/>
            <person name="Nakamura H."/>
            <person name="Ohtoshi R."/>
            <person name="Tomita M."/>
            <person name="Numata K."/>
            <person name="Arakawa K."/>
        </authorList>
    </citation>
    <scope>NUCLEOTIDE SEQUENCE [LARGE SCALE GENOMIC DNA]</scope>
</reference>
<proteinExistence type="predicted"/>
<name>A0A4C1XR74_EUMVA</name>
<dbReference type="EMBL" id="BGZK01000956">
    <property type="protein sequence ID" value="GBP66446.1"/>
    <property type="molecule type" value="Genomic_DNA"/>
</dbReference>